<dbReference type="Gene3D" id="3.40.50.2300">
    <property type="match status" value="2"/>
</dbReference>
<dbReference type="InterPro" id="IPR010982">
    <property type="entry name" value="Lambda_DNA-bd_dom_sf"/>
</dbReference>
<dbReference type="GO" id="GO:0003677">
    <property type="term" value="F:DNA binding"/>
    <property type="evidence" value="ECO:0007669"/>
    <property type="project" value="UniProtKB-KW"/>
</dbReference>
<protein>
    <submittedName>
        <fullName evidence="5">LacI family DNA-binding transcriptional regulator</fullName>
    </submittedName>
</protein>
<dbReference type="SMART" id="SM00354">
    <property type="entry name" value="HTH_LACI"/>
    <property type="match status" value="1"/>
</dbReference>
<dbReference type="CDD" id="cd06279">
    <property type="entry name" value="PBP1_LacI-like"/>
    <property type="match status" value="1"/>
</dbReference>
<keyword evidence="6" id="KW-1185">Reference proteome</keyword>
<reference evidence="6" key="1">
    <citation type="journal article" date="2019" name="Int. J. Syst. Evol. Microbiol.">
        <title>The Global Catalogue of Microorganisms (GCM) 10K type strain sequencing project: providing services to taxonomists for standard genome sequencing and annotation.</title>
        <authorList>
            <consortium name="The Broad Institute Genomics Platform"/>
            <consortium name="The Broad Institute Genome Sequencing Center for Infectious Disease"/>
            <person name="Wu L."/>
            <person name="Ma J."/>
        </authorList>
    </citation>
    <scope>NUCLEOTIDE SEQUENCE [LARGE SCALE GENOMIC DNA]</scope>
    <source>
        <strain evidence="6">CECT 8288</strain>
    </source>
</reference>
<dbReference type="Pfam" id="PF13377">
    <property type="entry name" value="Peripla_BP_3"/>
    <property type="match status" value="1"/>
</dbReference>
<dbReference type="PANTHER" id="PTHR30146">
    <property type="entry name" value="LACI-RELATED TRANSCRIPTIONAL REPRESSOR"/>
    <property type="match status" value="1"/>
</dbReference>
<dbReference type="PROSITE" id="PS50932">
    <property type="entry name" value="HTH_LACI_2"/>
    <property type="match status" value="1"/>
</dbReference>
<evidence type="ECO:0000259" key="4">
    <source>
        <dbReference type="PROSITE" id="PS50932"/>
    </source>
</evidence>
<evidence type="ECO:0000313" key="5">
    <source>
        <dbReference type="EMBL" id="MFC3702798.1"/>
    </source>
</evidence>
<name>A0ABV7WW88_9GAMM</name>
<keyword evidence="2 5" id="KW-0238">DNA-binding</keyword>
<dbReference type="Proteomes" id="UP001595710">
    <property type="component" value="Unassembled WGS sequence"/>
</dbReference>
<dbReference type="SUPFAM" id="SSF47413">
    <property type="entry name" value="lambda repressor-like DNA-binding domains"/>
    <property type="match status" value="1"/>
</dbReference>
<dbReference type="RefSeq" id="WP_290280555.1">
    <property type="nucleotide sequence ID" value="NZ_JAUFQI010000001.1"/>
</dbReference>
<dbReference type="CDD" id="cd01392">
    <property type="entry name" value="HTH_LacI"/>
    <property type="match status" value="1"/>
</dbReference>
<comment type="caution">
    <text evidence="5">The sequence shown here is derived from an EMBL/GenBank/DDBJ whole genome shotgun (WGS) entry which is preliminary data.</text>
</comment>
<organism evidence="5 6">
    <name type="scientific">Reinekea marina</name>
    <dbReference type="NCBI Taxonomy" id="1310421"/>
    <lineage>
        <taxon>Bacteria</taxon>
        <taxon>Pseudomonadati</taxon>
        <taxon>Pseudomonadota</taxon>
        <taxon>Gammaproteobacteria</taxon>
        <taxon>Oceanospirillales</taxon>
        <taxon>Saccharospirillaceae</taxon>
        <taxon>Reinekea</taxon>
    </lineage>
</organism>
<dbReference type="EMBL" id="JBHRYN010000022">
    <property type="protein sequence ID" value="MFC3702798.1"/>
    <property type="molecule type" value="Genomic_DNA"/>
</dbReference>
<dbReference type="InterPro" id="IPR046335">
    <property type="entry name" value="LacI/GalR-like_sensor"/>
</dbReference>
<dbReference type="InterPro" id="IPR000843">
    <property type="entry name" value="HTH_LacI"/>
</dbReference>
<keyword evidence="3" id="KW-0804">Transcription</keyword>
<dbReference type="Gene3D" id="1.10.260.40">
    <property type="entry name" value="lambda repressor-like DNA-binding domains"/>
    <property type="match status" value="1"/>
</dbReference>
<dbReference type="SUPFAM" id="SSF53822">
    <property type="entry name" value="Periplasmic binding protein-like I"/>
    <property type="match status" value="1"/>
</dbReference>
<evidence type="ECO:0000256" key="2">
    <source>
        <dbReference type="ARBA" id="ARBA00023125"/>
    </source>
</evidence>
<keyword evidence="1" id="KW-0805">Transcription regulation</keyword>
<dbReference type="InterPro" id="IPR028082">
    <property type="entry name" value="Peripla_BP_I"/>
</dbReference>
<dbReference type="PANTHER" id="PTHR30146:SF138">
    <property type="entry name" value="TRANSCRIPTIONAL REGULATORY PROTEIN"/>
    <property type="match status" value="1"/>
</dbReference>
<accession>A0ABV7WW88</accession>
<feature type="domain" description="HTH lacI-type" evidence="4">
    <location>
        <begin position="10"/>
        <end position="65"/>
    </location>
</feature>
<evidence type="ECO:0000313" key="6">
    <source>
        <dbReference type="Proteomes" id="UP001595710"/>
    </source>
</evidence>
<evidence type="ECO:0000256" key="1">
    <source>
        <dbReference type="ARBA" id="ARBA00023015"/>
    </source>
</evidence>
<proteinExistence type="predicted"/>
<sequence length="349" mass="38285">MSPKPPKKKLTVKSVASILGVSTATVSNAFNRPDQLSSVLRNKILDECERIGYHGPNPAARSLRTGSTGVVGIMLAEKLAYNFSDPCAIEFLEGVSQILDDARVNMLLMPGREEFYKKTSLESIPDRYIIYGPPKDLPLLDRIERQHKPIISVDFNLENHLSLNIDNYGGAKAAANHVFETTSGPVAVIGLRLSKDADGERINATDLYDPNYSISRQRLNAYLDASKEANRPIGFDYIWDTSKSSWDEGVKAARCALSVSPRPTALLCMSDNLALAALSVAREMGLHVPQELSIVGFDDTPAASVNHPEVTTVYQPSLEKGRLAAKMVLNPENYDSIVLPTELKIRETS</sequence>
<gene>
    <name evidence="5" type="ORF">ACFOND_14245</name>
</gene>
<evidence type="ECO:0000256" key="3">
    <source>
        <dbReference type="ARBA" id="ARBA00023163"/>
    </source>
</evidence>